<accession>A0A2V2N6W4</accession>
<dbReference type="Proteomes" id="UP000245934">
    <property type="component" value="Unassembled WGS sequence"/>
</dbReference>
<sequence>MGKKPLTNDFLTKAFLYDHLYGIMNEAQIEDFHSSVLRLRLIRVLYEKNSRKGSWETGRRKEKAKRK</sequence>
<reference evidence="1 2" key="1">
    <citation type="submission" date="2018-05" db="EMBL/GenBank/DDBJ databases">
        <title>Draft genome of Methanospirillum stamsii Pt1.</title>
        <authorList>
            <person name="Dueholm M.S."/>
            <person name="Nielsen P.H."/>
            <person name="Bakmann L.F."/>
            <person name="Otzen D.E."/>
        </authorList>
    </citation>
    <scope>NUCLEOTIDE SEQUENCE [LARGE SCALE GENOMIC DNA]</scope>
    <source>
        <strain evidence="1 2">Pt1</strain>
    </source>
</reference>
<keyword evidence="2" id="KW-1185">Reference proteome</keyword>
<protein>
    <submittedName>
        <fullName evidence="1">Uncharacterized protein</fullName>
    </submittedName>
</protein>
<proteinExistence type="predicted"/>
<organism evidence="1 2">
    <name type="scientific">Methanospirillum stamsii</name>
    <dbReference type="NCBI Taxonomy" id="1277351"/>
    <lineage>
        <taxon>Archaea</taxon>
        <taxon>Methanobacteriati</taxon>
        <taxon>Methanobacteriota</taxon>
        <taxon>Stenosarchaea group</taxon>
        <taxon>Methanomicrobia</taxon>
        <taxon>Methanomicrobiales</taxon>
        <taxon>Methanospirillaceae</taxon>
        <taxon>Methanospirillum</taxon>
    </lineage>
</organism>
<dbReference type="EMBL" id="QGMZ01000008">
    <property type="protein sequence ID" value="PWR75579.1"/>
    <property type="molecule type" value="Genomic_DNA"/>
</dbReference>
<evidence type="ECO:0000313" key="1">
    <source>
        <dbReference type="EMBL" id="PWR75579.1"/>
    </source>
</evidence>
<gene>
    <name evidence="1" type="ORF">DLD82_03060</name>
</gene>
<comment type="caution">
    <text evidence="1">The sequence shown here is derived from an EMBL/GenBank/DDBJ whole genome shotgun (WGS) entry which is preliminary data.</text>
</comment>
<name>A0A2V2N6W4_9EURY</name>
<evidence type="ECO:0000313" key="2">
    <source>
        <dbReference type="Proteomes" id="UP000245934"/>
    </source>
</evidence>
<dbReference type="AlphaFoldDB" id="A0A2V2N6W4"/>